<comment type="caution">
    <text evidence="4">The sequence shown here is derived from an EMBL/GenBank/DDBJ whole genome shotgun (WGS) entry which is preliminary data.</text>
</comment>
<keyword evidence="2" id="KW-1133">Transmembrane helix</keyword>
<evidence type="ECO:0000256" key="3">
    <source>
        <dbReference type="SAM" id="SignalP"/>
    </source>
</evidence>
<organism evidence="4 5">
    <name type="scientific">Mizuhopecten yessoensis</name>
    <name type="common">Japanese scallop</name>
    <name type="synonym">Patinopecten yessoensis</name>
    <dbReference type="NCBI Taxonomy" id="6573"/>
    <lineage>
        <taxon>Eukaryota</taxon>
        <taxon>Metazoa</taxon>
        <taxon>Spiralia</taxon>
        <taxon>Lophotrochozoa</taxon>
        <taxon>Mollusca</taxon>
        <taxon>Bivalvia</taxon>
        <taxon>Autobranchia</taxon>
        <taxon>Pteriomorphia</taxon>
        <taxon>Pectinida</taxon>
        <taxon>Pectinoidea</taxon>
        <taxon>Pectinidae</taxon>
        <taxon>Mizuhopecten</taxon>
    </lineage>
</organism>
<feature type="signal peptide" evidence="3">
    <location>
        <begin position="1"/>
        <end position="25"/>
    </location>
</feature>
<evidence type="ECO:0000256" key="1">
    <source>
        <dbReference type="SAM" id="MobiDB-lite"/>
    </source>
</evidence>
<dbReference type="OrthoDB" id="6082079at2759"/>
<feature type="chain" id="PRO_5012419738" description="CUB domain-containing protein" evidence="3">
    <location>
        <begin position="26"/>
        <end position="318"/>
    </location>
</feature>
<keyword evidence="3" id="KW-0732">Signal</keyword>
<evidence type="ECO:0000313" key="4">
    <source>
        <dbReference type="EMBL" id="OWF49149.1"/>
    </source>
</evidence>
<dbReference type="Proteomes" id="UP000242188">
    <property type="component" value="Unassembled WGS sequence"/>
</dbReference>
<protein>
    <recommendedName>
        <fullName evidence="6">CUB domain-containing protein</fullName>
    </recommendedName>
</protein>
<gene>
    <name evidence="4" type="ORF">KP79_PYT23973</name>
</gene>
<keyword evidence="2" id="KW-0812">Transmembrane</keyword>
<evidence type="ECO:0008006" key="6">
    <source>
        <dbReference type="Google" id="ProtNLM"/>
    </source>
</evidence>
<evidence type="ECO:0000313" key="5">
    <source>
        <dbReference type="Proteomes" id="UP000242188"/>
    </source>
</evidence>
<keyword evidence="2" id="KW-0472">Membrane</keyword>
<accession>A0A210QK82</accession>
<dbReference type="AlphaFoldDB" id="A0A210QK82"/>
<sequence length="318" mass="34728">METITSIPSWLPLCAILCVQYLGEASQISANIDMPCNSGQEYVLGLGDYLSVGARGNQFFLGSCAIGITARDKNFKCNKICFSMDSFRFTTCDIMLSFYDSGVWNFGTAKPDFSGTCRAPARGDWCTSGTTAVVRLENLRGNLARMVGKYELQMTASARCSQEKADIEFIETDGETTSGGLSMTVMVGLVLGCIILCLLMAVILLAVMYRKKHQHQTYHQAATTISNTPISPDTSYRPVQETCGVIDQVDDDCTPALIKDKYNCGVERTPSHPRLPTAPPVDDCYSDLRPPSYSYCVAPPDYNGTPADNTVSKEDNPL</sequence>
<name>A0A210QK82_MIZYE</name>
<reference evidence="4 5" key="1">
    <citation type="journal article" date="2017" name="Nat. Ecol. Evol.">
        <title>Scallop genome provides insights into evolution of bilaterian karyotype and development.</title>
        <authorList>
            <person name="Wang S."/>
            <person name="Zhang J."/>
            <person name="Jiao W."/>
            <person name="Li J."/>
            <person name="Xun X."/>
            <person name="Sun Y."/>
            <person name="Guo X."/>
            <person name="Huan P."/>
            <person name="Dong B."/>
            <person name="Zhang L."/>
            <person name="Hu X."/>
            <person name="Sun X."/>
            <person name="Wang J."/>
            <person name="Zhao C."/>
            <person name="Wang Y."/>
            <person name="Wang D."/>
            <person name="Huang X."/>
            <person name="Wang R."/>
            <person name="Lv J."/>
            <person name="Li Y."/>
            <person name="Zhang Z."/>
            <person name="Liu B."/>
            <person name="Lu W."/>
            <person name="Hui Y."/>
            <person name="Liang J."/>
            <person name="Zhou Z."/>
            <person name="Hou R."/>
            <person name="Li X."/>
            <person name="Liu Y."/>
            <person name="Li H."/>
            <person name="Ning X."/>
            <person name="Lin Y."/>
            <person name="Zhao L."/>
            <person name="Xing Q."/>
            <person name="Dou J."/>
            <person name="Li Y."/>
            <person name="Mao J."/>
            <person name="Guo H."/>
            <person name="Dou H."/>
            <person name="Li T."/>
            <person name="Mu C."/>
            <person name="Jiang W."/>
            <person name="Fu Q."/>
            <person name="Fu X."/>
            <person name="Miao Y."/>
            <person name="Liu J."/>
            <person name="Yu Q."/>
            <person name="Li R."/>
            <person name="Liao H."/>
            <person name="Li X."/>
            <person name="Kong Y."/>
            <person name="Jiang Z."/>
            <person name="Chourrout D."/>
            <person name="Li R."/>
            <person name="Bao Z."/>
        </authorList>
    </citation>
    <scope>NUCLEOTIDE SEQUENCE [LARGE SCALE GENOMIC DNA]</scope>
    <source>
        <strain evidence="4 5">PY_sf001</strain>
    </source>
</reference>
<feature type="region of interest" description="Disordered" evidence="1">
    <location>
        <begin position="299"/>
        <end position="318"/>
    </location>
</feature>
<evidence type="ECO:0000256" key="2">
    <source>
        <dbReference type="SAM" id="Phobius"/>
    </source>
</evidence>
<keyword evidence="5" id="KW-1185">Reference proteome</keyword>
<dbReference type="EMBL" id="NEDP02003225">
    <property type="protein sequence ID" value="OWF49149.1"/>
    <property type="molecule type" value="Genomic_DNA"/>
</dbReference>
<proteinExistence type="predicted"/>
<feature type="transmembrane region" description="Helical" evidence="2">
    <location>
        <begin position="185"/>
        <end position="209"/>
    </location>
</feature>